<dbReference type="Proteomes" id="UP001621813">
    <property type="component" value="Unassembled WGS sequence"/>
</dbReference>
<sequence length="102" mass="12364">MKYYGLIQNPKHDEFGHMYTKQEAFVWNAFEDLEKIELLFNRSETKYERLASDGLGPATTIKLEMKIYDTKKIIHNTIFEKIKKNGKYYFFDKKMKKYYTLN</sequence>
<comment type="caution">
    <text evidence="1">The sequence shown here is derived from an EMBL/GenBank/DDBJ whole genome shotgun (WGS) entry which is preliminary data.</text>
</comment>
<protein>
    <submittedName>
        <fullName evidence="1">Uncharacterized protein</fullName>
    </submittedName>
</protein>
<organism evidence="1 2">
    <name type="scientific">Flavobacterium davisii</name>
    <dbReference type="NCBI Taxonomy" id="2906077"/>
    <lineage>
        <taxon>Bacteria</taxon>
        <taxon>Pseudomonadati</taxon>
        <taxon>Bacteroidota</taxon>
        <taxon>Flavobacteriia</taxon>
        <taxon>Flavobacteriales</taxon>
        <taxon>Flavobacteriaceae</taxon>
        <taxon>Flavobacterium</taxon>
    </lineage>
</organism>
<accession>A0ABW8PTN8</accession>
<keyword evidence="2" id="KW-1185">Reference proteome</keyword>
<dbReference type="RefSeq" id="WP_405323362.1">
    <property type="nucleotide sequence ID" value="NZ_JAZGZR010000054.1"/>
</dbReference>
<dbReference type="EMBL" id="JAZGZR010000054">
    <property type="protein sequence ID" value="MFK7050961.1"/>
    <property type="molecule type" value="Genomic_DNA"/>
</dbReference>
<proteinExistence type="predicted"/>
<reference evidence="1 2" key="1">
    <citation type="submission" date="2024-02" db="EMBL/GenBank/DDBJ databases">
        <title>Comparative Genomic Analysis of Flavobacterium Species Causing Columnaris Disease of Freshwater Fish in Thailand: Insights into Virulence and Resistance Mechanisms.</title>
        <authorList>
            <person name="Nguyen D."/>
            <person name="Chokmangmeepisarn P."/>
            <person name="Khianchaikhan K."/>
            <person name="Morishita M."/>
            <person name="Bunnoy A."/>
            <person name="Rodkhum C."/>
        </authorList>
    </citation>
    <scope>NUCLEOTIDE SEQUENCE [LARGE SCALE GENOMIC DNA]</scope>
    <source>
        <strain evidence="1 2">KCRT2007</strain>
    </source>
</reference>
<evidence type="ECO:0000313" key="2">
    <source>
        <dbReference type="Proteomes" id="UP001621813"/>
    </source>
</evidence>
<evidence type="ECO:0000313" key="1">
    <source>
        <dbReference type="EMBL" id="MFK7050961.1"/>
    </source>
</evidence>
<name>A0ABW8PTN8_9FLAO</name>
<gene>
    <name evidence="1" type="ORF">V3Q77_13830</name>
</gene>